<gene>
    <name evidence="7" type="ORF">XD73_0680</name>
</gene>
<feature type="transmembrane region" description="Helical" evidence="6">
    <location>
        <begin position="317"/>
        <end position="336"/>
    </location>
</feature>
<dbReference type="Pfam" id="PF01943">
    <property type="entry name" value="Polysacc_synt"/>
    <property type="match status" value="1"/>
</dbReference>
<sequence>MKTVKQIWENWSQDHTIVRVLRNSGYLLFSNVFSVVQSVLTGRLLGIMGFGVIGTITTFASTLNRLFSFRMNELVVKYYGEAMEKQQPQRAAAIVKASLIAESVTAILSFVFCVLFAPYAARTLADDPTLAPQFILYGTIILANIFMETTTGVLQVNGKFRIQAVITFISNLFTALIIVWAYFNQGGLLEIVIAYMAGKFVLGIGTAIIGFKELRATLGKGWQHTSFSYLPPIKELAKFAFSTNISSTIIMLVRDNEILWVAYFLTPLEAGYVKAALAIINFVQMPITPFISTTYPEINRAITQRAWGKVKDLLRKVTTISGVWTIGASIVLAIFGKWLLSIYGVDFIPAYQVMMIFLVGLGFANIFFWNRPLLLSLDMPLTPFRASLYSGIAKMALTVLLVPTLGLNVEAALLSAFFVISIGIIVIKGWKEIEKREKLDAGESIA</sequence>
<dbReference type="PANTHER" id="PTHR30250:SF11">
    <property type="entry name" value="O-ANTIGEN TRANSPORTER-RELATED"/>
    <property type="match status" value="1"/>
</dbReference>
<keyword evidence="2" id="KW-1003">Cell membrane</keyword>
<evidence type="ECO:0000256" key="1">
    <source>
        <dbReference type="ARBA" id="ARBA00004651"/>
    </source>
</evidence>
<protein>
    <submittedName>
        <fullName evidence="7">Putative membrane protein</fullName>
    </submittedName>
</protein>
<dbReference type="Proteomes" id="UP000064249">
    <property type="component" value="Unassembled WGS sequence"/>
</dbReference>
<evidence type="ECO:0000256" key="4">
    <source>
        <dbReference type="ARBA" id="ARBA00022989"/>
    </source>
</evidence>
<name>A0A101FXT2_9CHLR</name>
<feature type="transmembrane region" description="Helical" evidence="6">
    <location>
        <begin position="348"/>
        <end position="368"/>
    </location>
</feature>
<comment type="caution">
    <text evidence="7">The sequence shown here is derived from an EMBL/GenBank/DDBJ whole genome shotgun (WGS) entry which is preliminary data.</text>
</comment>
<proteinExistence type="predicted"/>
<evidence type="ECO:0000313" key="7">
    <source>
        <dbReference type="EMBL" id="KUK46456.1"/>
    </source>
</evidence>
<feature type="transmembrane region" description="Helical" evidence="6">
    <location>
        <begin position="133"/>
        <end position="153"/>
    </location>
</feature>
<keyword evidence="5 6" id="KW-0472">Membrane</keyword>
<evidence type="ECO:0000256" key="6">
    <source>
        <dbReference type="SAM" id="Phobius"/>
    </source>
</evidence>
<dbReference type="GO" id="GO:0005886">
    <property type="term" value="C:plasma membrane"/>
    <property type="evidence" value="ECO:0007669"/>
    <property type="project" value="UniProtKB-SubCell"/>
</dbReference>
<feature type="transmembrane region" description="Helical" evidence="6">
    <location>
        <begin position="99"/>
        <end position="121"/>
    </location>
</feature>
<evidence type="ECO:0000256" key="5">
    <source>
        <dbReference type="ARBA" id="ARBA00023136"/>
    </source>
</evidence>
<feature type="transmembrane region" description="Helical" evidence="6">
    <location>
        <begin position="189"/>
        <end position="211"/>
    </location>
</feature>
<comment type="subcellular location">
    <subcellularLocation>
        <location evidence="1">Cell membrane</location>
        <topology evidence="1">Multi-pass membrane protein</topology>
    </subcellularLocation>
</comment>
<feature type="transmembrane region" description="Helical" evidence="6">
    <location>
        <begin position="165"/>
        <end position="183"/>
    </location>
</feature>
<feature type="transmembrane region" description="Helical" evidence="6">
    <location>
        <begin position="20"/>
        <end position="40"/>
    </location>
</feature>
<feature type="transmembrane region" description="Helical" evidence="6">
    <location>
        <begin position="411"/>
        <end position="430"/>
    </location>
</feature>
<reference evidence="7 8" key="1">
    <citation type="journal article" date="2015" name="MBio">
        <title>Genome-Resolved Metagenomic Analysis Reveals Roles for Candidate Phyla and Other Microbial Community Members in Biogeochemical Transformations in Oil Reservoirs.</title>
        <authorList>
            <person name="Hu P."/>
            <person name="Tom L."/>
            <person name="Singh A."/>
            <person name="Thomas B.C."/>
            <person name="Baker B.J."/>
            <person name="Piceno Y.M."/>
            <person name="Andersen G.L."/>
            <person name="Banfield J.F."/>
        </authorList>
    </citation>
    <scope>NUCLEOTIDE SEQUENCE [LARGE SCALE GENOMIC DNA]</scope>
    <source>
        <strain evidence="7">46_16</strain>
    </source>
</reference>
<dbReference type="PANTHER" id="PTHR30250">
    <property type="entry name" value="PST FAMILY PREDICTED COLANIC ACID TRANSPORTER"/>
    <property type="match status" value="1"/>
</dbReference>
<dbReference type="AlphaFoldDB" id="A0A101FXT2"/>
<dbReference type="InterPro" id="IPR002797">
    <property type="entry name" value="Polysacc_synth"/>
</dbReference>
<organism evidence="7 8">
    <name type="scientific">Anaerolinea thermophila</name>
    <dbReference type="NCBI Taxonomy" id="167964"/>
    <lineage>
        <taxon>Bacteria</taxon>
        <taxon>Bacillati</taxon>
        <taxon>Chloroflexota</taxon>
        <taxon>Anaerolineae</taxon>
        <taxon>Anaerolineales</taxon>
        <taxon>Anaerolineaceae</taxon>
        <taxon>Anaerolinea</taxon>
    </lineage>
</organism>
<feature type="transmembrane region" description="Helical" evidence="6">
    <location>
        <begin position="46"/>
        <end position="67"/>
    </location>
</feature>
<dbReference type="EMBL" id="LGFU01000027">
    <property type="protein sequence ID" value="KUK46456.1"/>
    <property type="molecule type" value="Genomic_DNA"/>
</dbReference>
<accession>A0A101FXT2</accession>
<keyword evidence="4 6" id="KW-1133">Transmembrane helix</keyword>
<dbReference type="InterPro" id="IPR050833">
    <property type="entry name" value="Poly_Biosynth_Transport"/>
</dbReference>
<evidence type="ECO:0000256" key="2">
    <source>
        <dbReference type="ARBA" id="ARBA00022475"/>
    </source>
</evidence>
<evidence type="ECO:0000256" key="3">
    <source>
        <dbReference type="ARBA" id="ARBA00022692"/>
    </source>
</evidence>
<keyword evidence="3 6" id="KW-0812">Transmembrane</keyword>
<evidence type="ECO:0000313" key="8">
    <source>
        <dbReference type="Proteomes" id="UP000064249"/>
    </source>
</evidence>